<reference evidence="1 2" key="1">
    <citation type="journal article" date="2015" name="J. Virol.">
        <title>A betabaculovirus-encoded gp64 homolog is a functional envelope fusion protein.</title>
        <authorList>
            <person name="Ardisson-Araujo D.M."/>
            <person name="Melo F.L."/>
            <person name="Clem R.J."/>
            <person name="Wolff J.L."/>
            <person name="Ribeiro B.M."/>
        </authorList>
    </citation>
    <scope>NUCLEOTIDE SEQUENCE [LARGE SCALE GENOMIC DNA]</scope>
    <source>
        <strain evidence="1 2">Parana-2009</strain>
    </source>
</reference>
<dbReference type="GO" id="GO:0008061">
    <property type="term" value="F:chitin binding"/>
    <property type="evidence" value="ECO:0007669"/>
    <property type="project" value="InterPro"/>
</dbReference>
<organism evidence="1 2">
    <name type="scientific">Diatraea saccharalis granulovirus</name>
    <dbReference type="NCBI Taxonomy" id="1675862"/>
    <lineage>
        <taxon>Viruses</taxon>
        <taxon>Viruses incertae sedis</taxon>
        <taxon>Naldaviricetes</taxon>
        <taxon>Lefavirales</taxon>
        <taxon>Baculoviridae</taxon>
        <taxon>Betabaculovirus</taxon>
        <taxon>Betabaculovirus disaccharalis</taxon>
    </lineage>
</organism>
<dbReference type="EMBL" id="KP296186">
    <property type="protein sequence ID" value="AKN80733.1"/>
    <property type="molecule type" value="Genomic_DNA"/>
</dbReference>
<evidence type="ECO:0000313" key="1">
    <source>
        <dbReference type="EMBL" id="AKN80733.1"/>
    </source>
</evidence>
<gene>
    <name evidence="1" type="primary">ORF-67</name>
</gene>
<dbReference type="GeneID" id="26373940"/>
<dbReference type="KEGG" id="vg:26373940"/>
<dbReference type="InterPro" id="IPR036508">
    <property type="entry name" value="Chitin-bd_dom_sf"/>
</dbReference>
<dbReference type="Proteomes" id="UP000203433">
    <property type="component" value="Segment"/>
</dbReference>
<protein>
    <submittedName>
        <fullName evidence="1">Uncharacterized protein</fullName>
    </submittedName>
</protein>
<dbReference type="OrthoDB" id="24146at10239"/>
<sequence>MIYYIVFLLIGGFYYIHYFRTYNIFAADSCNRPDPNNQQQFYNCFGQLMSCPEGEIFDKGSCQSSNQ</sequence>
<dbReference type="SUPFAM" id="SSF57625">
    <property type="entry name" value="Invertebrate chitin-binding proteins"/>
    <property type="match status" value="1"/>
</dbReference>
<evidence type="ECO:0000313" key="2">
    <source>
        <dbReference type="Proteomes" id="UP000203433"/>
    </source>
</evidence>
<keyword evidence="2" id="KW-1185">Reference proteome</keyword>
<proteinExistence type="predicted"/>
<accession>A0A0R7EYU5</accession>
<dbReference type="RefSeq" id="YP_009182265.1">
    <property type="nucleotide sequence ID" value="NC_028491.1"/>
</dbReference>
<name>A0A0R7EYU5_9BBAC</name>